<reference evidence="1 2" key="1">
    <citation type="submission" date="2020-08" db="EMBL/GenBank/DDBJ databases">
        <title>Genomic Encyclopedia of Type Strains, Phase IV (KMG-IV): sequencing the most valuable type-strain genomes for metagenomic binning, comparative biology and taxonomic classification.</title>
        <authorList>
            <person name="Goeker M."/>
        </authorList>
    </citation>
    <scope>NUCLEOTIDE SEQUENCE [LARGE SCALE GENOMIC DNA]</scope>
    <source>
        <strain evidence="1 2">DSM 11590</strain>
    </source>
</reference>
<proteinExistence type="predicted"/>
<dbReference type="AlphaFoldDB" id="A0A7X0DQK1"/>
<keyword evidence="2" id="KW-1185">Reference proteome</keyword>
<protein>
    <submittedName>
        <fullName evidence="1">Uncharacterized protein</fullName>
    </submittedName>
</protein>
<name>A0A7X0DQK1_NOVIT</name>
<comment type="caution">
    <text evidence="1">The sequence shown here is derived from an EMBL/GenBank/DDBJ whole genome shotgun (WGS) entry which is preliminary data.</text>
</comment>
<sequence length="257" mass="28545">MTDAHDVLARHVAGRLVADSLSEAVADGILQPCDDGTWIRPSADGIPSEWVREYRDASRNCRFYMGVMFHYVYRQEQVPAGCAACFKVKVVPGSLRQLVALRDISHALPYTYKCGLDAATPYTSGLYGGYFYLHGLDAARAAHRLVREAVDRHPKLGSAVSVFIKRGCTEYEVHCGPSDRFTFQPEQAGLEAALLSLIHMEPPLSASRIRVQQTLAHWIKEAYRLGDDTYRDFTGGRRLYPATVCYAATAAPEEETV</sequence>
<evidence type="ECO:0000313" key="2">
    <source>
        <dbReference type="Proteomes" id="UP000544872"/>
    </source>
</evidence>
<evidence type="ECO:0000313" key="1">
    <source>
        <dbReference type="EMBL" id="MBB6212342.1"/>
    </source>
</evidence>
<dbReference type="Proteomes" id="UP000544872">
    <property type="component" value="Unassembled WGS sequence"/>
</dbReference>
<dbReference type="RefSeq" id="WP_184266155.1">
    <property type="nucleotide sequence ID" value="NZ_JACIIX010000021.1"/>
</dbReference>
<organism evidence="1 2">
    <name type="scientific">Novispirillum itersonii</name>
    <name type="common">Aquaspirillum itersonii</name>
    <dbReference type="NCBI Taxonomy" id="189"/>
    <lineage>
        <taxon>Bacteria</taxon>
        <taxon>Pseudomonadati</taxon>
        <taxon>Pseudomonadota</taxon>
        <taxon>Alphaproteobacteria</taxon>
        <taxon>Rhodospirillales</taxon>
        <taxon>Novispirillaceae</taxon>
        <taxon>Novispirillum</taxon>
    </lineage>
</organism>
<dbReference type="EMBL" id="JACIIX010000021">
    <property type="protein sequence ID" value="MBB6212342.1"/>
    <property type="molecule type" value="Genomic_DNA"/>
</dbReference>
<accession>A0A7X0DQK1</accession>
<gene>
    <name evidence="1" type="ORF">FHS48_003792</name>
</gene>